<sequence length="231" mass="25144">MIASCPTRRILAFRKSPLAVALPSGDLTTLPLGLHAEVRDAAYRYLATRPAVIVLRGTRDELGVKLADAMQGTFDALHEDIMSLVSLYADMTGHSVMRIRLERIVTDSCRKFHVDHLALRLLRSYVGPGVQWTRDDGAHIEDTPAGAVVLLAGTAHPDWSDQCTVRHRSPPMTAAQLQVGGRLLLTIDETALGHDGLIDACCEEDHDTVDRGLTPQDGHALNGDAGLHVRH</sequence>
<protein>
    <recommendedName>
        <fullName evidence="4">DUF1826 domain-containing protein</fullName>
    </recommendedName>
</protein>
<gene>
    <name evidence="2" type="ORF">ASAP_3101</name>
</gene>
<organism evidence="2 3">
    <name type="scientific">Asaia bogorensis</name>
    <dbReference type="NCBI Taxonomy" id="91915"/>
    <lineage>
        <taxon>Bacteria</taxon>
        <taxon>Pseudomonadati</taxon>
        <taxon>Pseudomonadota</taxon>
        <taxon>Alphaproteobacteria</taxon>
        <taxon>Acetobacterales</taxon>
        <taxon>Acetobacteraceae</taxon>
        <taxon>Asaia</taxon>
    </lineage>
</organism>
<evidence type="ECO:0000313" key="2">
    <source>
        <dbReference type="EMBL" id="CDG41146.1"/>
    </source>
</evidence>
<dbReference type="Proteomes" id="UP000027583">
    <property type="component" value="Unassembled WGS sequence"/>
</dbReference>
<evidence type="ECO:0008006" key="4">
    <source>
        <dbReference type="Google" id="ProtNLM"/>
    </source>
</evidence>
<dbReference type="EMBL" id="CBLX010000027">
    <property type="protein sequence ID" value="CDG41146.1"/>
    <property type="molecule type" value="Genomic_DNA"/>
</dbReference>
<comment type="caution">
    <text evidence="2">The sequence shown here is derived from an EMBL/GenBank/DDBJ whole genome shotgun (WGS) entry which is preliminary data.</text>
</comment>
<accession>A0A060QLX3</accession>
<dbReference type="AlphaFoldDB" id="A0A060QLX3"/>
<evidence type="ECO:0000256" key="1">
    <source>
        <dbReference type="SAM" id="MobiDB-lite"/>
    </source>
</evidence>
<dbReference type="eggNOG" id="ENOG502ZV50">
    <property type="taxonomic scope" value="Bacteria"/>
</dbReference>
<dbReference type="RefSeq" id="WP_023979955.1">
    <property type="nucleotide sequence ID" value="NZ_CBLX010000027.1"/>
</dbReference>
<reference evidence="2 3" key="1">
    <citation type="journal article" date="2014" name="Genome Biol. Evol.">
        <title>Acetic acid bacteria genomes reveal functional traits for adaptation to life in insect guts.</title>
        <authorList>
            <person name="Chouaia B."/>
            <person name="Gaiarsa S."/>
            <person name="Crotti E."/>
            <person name="Comandatore F."/>
            <person name="Degli Esposti M."/>
            <person name="Ricci I."/>
            <person name="Alma A."/>
            <person name="Favia G."/>
            <person name="Bandi C."/>
            <person name="Daffonchio D."/>
        </authorList>
    </citation>
    <scope>NUCLEOTIDE SEQUENCE [LARGE SCALE GENOMIC DNA]</scope>
    <source>
        <strain evidence="2 3">SF2.1</strain>
    </source>
</reference>
<proteinExistence type="predicted"/>
<reference evidence="2 3" key="2">
    <citation type="journal article" date="2014" name="PLoS ONE">
        <title>Evolution of mitochondria reconstructed from the energy metabolism of living bacteria.</title>
        <authorList>
            <person name="Degli Esposti M."/>
            <person name="Chouaia B."/>
            <person name="Comandatore F."/>
            <person name="Crotti E."/>
            <person name="Sassera D."/>
            <person name="Lievens P.M."/>
            <person name="Daffonchio D."/>
            <person name="Bandi C."/>
        </authorList>
    </citation>
    <scope>NUCLEOTIDE SEQUENCE [LARGE SCALE GENOMIC DNA]</scope>
    <source>
        <strain evidence="2 3">SF2.1</strain>
    </source>
</reference>
<dbReference type="Pfam" id="PF08856">
    <property type="entry name" value="DUF1826"/>
    <property type="match status" value="1"/>
</dbReference>
<name>A0A060QLX3_9PROT</name>
<dbReference type="InterPro" id="IPR014955">
    <property type="entry name" value="DUF1826"/>
</dbReference>
<feature type="region of interest" description="Disordered" evidence="1">
    <location>
        <begin position="212"/>
        <end position="231"/>
    </location>
</feature>
<evidence type="ECO:0000313" key="3">
    <source>
        <dbReference type="Proteomes" id="UP000027583"/>
    </source>
</evidence>